<evidence type="ECO:0000313" key="3">
    <source>
        <dbReference type="Proteomes" id="UP001176941"/>
    </source>
</evidence>
<protein>
    <submittedName>
        <fullName evidence="2">Uncharacterized protein</fullName>
    </submittedName>
</protein>
<accession>A0ABN8YT46</accession>
<feature type="compositionally biased region" description="Basic and acidic residues" evidence="1">
    <location>
        <begin position="11"/>
        <end position="28"/>
    </location>
</feature>
<feature type="compositionally biased region" description="Basic and acidic residues" evidence="1">
    <location>
        <begin position="168"/>
        <end position="183"/>
    </location>
</feature>
<sequence length="299" mass="31576">MRIIRNTTETDENHPRIYVKTKEDKTADGGDTQVFTEKGGGRGAGSRTRLSETTEKSQAQRGMTGPGSPPGPKDHRTWGAPAPPPAGSPSLPTPPPHLSAPLQALPITPPAPVSLPFGLIFTSHAGWGAEGKAEKARGQLLRRALVRTPRRPSRIPPSPGAGSTKTARPRDRPTDPAGREGAEQARAYTSPARSGANVARRLLQPHPARARARHCPASCPGAPIGTRPAARAGSEAGARARDPGIPGVEGAVTTLLLPPPNYLSVLLCSWIGLFSPICKAKTRRLSSVAQSRPTKTWRK</sequence>
<evidence type="ECO:0000313" key="2">
    <source>
        <dbReference type="EMBL" id="CAI9164270.1"/>
    </source>
</evidence>
<feature type="region of interest" description="Disordered" evidence="1">
    <location>
        <begin position="1"/>
        <end position="105"/>
    </location>
</feature>
<keyword evidence="3" id="KW-1185">Reference proteome</keyword>
<feature type="compositionally biased region" description="Basic residues" evidence="1">
    <location>
        <begin position="144"/>
        <end position="153"/>
    </location>
</feature>
<proteinExistence type="predicted"/>
<gene>
    <name evidence="2" type="ORF">MRATA1EN1_LOCUS13232</name>
</gene>
<name>A0ABN8YT46_RANTA</name>
<evidence type="ECO:0000256" key="1">
    <source>
        <dbReference type="SAM" id="MobiDB-lite"/>
    </source>
</evidence>
<reference evidence="2" key="1">
    <citation type="submission" date="2023-04" db="EMBL/GenBank/DDBJ databases">
        <authorList>
            <consortium name="ELIXIR-Norway"/>
        </authorList>
    </citation>
    <scope>NUCLEOTIDE SEQUENCE [LARGE SCALE GENOMIC DNA]</scope>
</reference>
<feature type="region of interest" description="Disordered" evidence="1">
    <location>
        <begin position="144"/>
        <end position="242"/>
    </location>
</feature>
<dbReference type="EMBL" id="OX459958">
    <property type="protein sequence ID" value="CAI9164270.1"/>
    <property type="molecule type" value="Genomic_DNA"/>
</dbReference>
<dbReference type="Proteomes" id="UP001176941">
    <property type="component" value="Chromosome 22"/>
</dbReference>
<feature type="compositionally biased region" description="Low complexity" evidence="1">
    <location>
        <begin position="227"/>
        <end position="237"/>
    </location>
</feature>
<organism evidence="2 3">
    <name type="scientific">Rangifer tarandus platyrhynchus</name>
    <name type="common">Svalbard reindeer</name>
    <dbReference type="NCBI Taxonomy" id="3082113"/>
    <lineage>
        <taxon>Eukaryota</taxon>
        <taxon>Metazoa</taxon>
        <taxon>Chordata</taxon>
        <taxon>Craniata</taxon>
        <taxon>Vertebrata</taxon>
        <taxon>Euteleostomi</taxon>
        <taxon>Mammalia</taxon>
        <taxon>Eutheria</taxon>
        <taxon>Laurasiatheria</taxon>
        <taxon>Artiodactyla</taxon>
        <taxon>Ruminantia</taxon>
        <taxon>Pecora</taxon>
        <taxon>Cervidae</taxon>
        <taxon>Odocoileinae</taxon>
        <taxon>Rangifer</taxon>
    </lineage>
</organism>
<feature type="compositionally biased region" description="Pro residues" evidence="1">
    <location>
        <begin position="81"/>
        <end position="98"/>
    </location>
</feature>